<sequence>MLVIERNLITPSEIDPLVIDLLAIDWYEVNKTVLSRETRDGRFVRLHRTGGTALDDGEFVYSSPEVAIQIYIKPCACIVLKSTDLNAIGHFCFDVGNRHLPLFWFDDGLALAYDGQLYPALKGQYGNNVVIETRTLSPASTLQAFGASWLLS</sequence>
<dbReference type="InterPro" id="IPR036118">
    <property type="entry name" value="UreE_N_sf"/>
</dbReference>
<proteinExistence type="predicted"/>
<keyword evidence="2" id="KW-1185">Reference proteome</keyword>
<dbReference type="SUPFAM" id="SSF69737">
    <property type="entry name" value="Urease metallochaperone UreE, C-terminal domain"/>
    <property type="match status" value="1"/>
</dbReference>
<dbReference type="Gene3D" id="3.30.70.790">
    <property type="entry name" value="UreE, C-terminal domain"/>
    <property type="match status" value="1"/>
</dbReference>
<evidence type="ECO:0000313" key="1">
    <source>
        <dbReference type="EMBL" id="MEN5376620.1"/>
    </source>
</evidence>
<gene>
    <name evidence="1" type="ORF">ABE541_05035</name>
</gene>
<dbReference type="Proteomes" id="UP001409291">
    <property type="component" value="Unassembled WGS sequence"/>
</dbReference>
<reference evidence="1 2" key="1">
    <citation type="submission" date="2024-04" db="EMBL/GenBank/DDBJ databases">
        <title>WGS of bacteria from Torrens River.</title>
        <authorList>
            <person name="Wyrsch E.R."/>
            <person name="Drigo B."/>
        </authorList>
    </citation>
    <scope>NUCLEOTIDE SEQUENCE [LARGE SCALE GENOMIC DNA]</scope>
    <source>
        <strain evidence="1 2">TWI391</strain>
    </source>
</reference>
<protein>
    <submittedName>
        <fullName evidence="1">Urease accessory protein UreE</fullName>
    </submittedName>
</protein>
<evidence type="ECO:0000313" key="2">
    <source>
        <dbReference type="Proteomes" id="UP001409291"/>
    </source>
</evidence>
<dbReference type="RefSeq" id="WP_132769585.1">
    <property type="nucleotide sequence ID" value="NZ_JAOQNK010000001.1"/>
</dbReference>
<dbReference type="Gene3D" id="2.60.260.20">
    <property type="entry name" value="Urease metallochaperone UreE, N-terminal domain"/>
    <property type="match status" value="1"/>
</dbReference>
<dbReference type="EMBL" id="JBDJNQ010000002">
    <property type="protein sequence ID" value="MEN5376620.1"/>
    <property type="molecule type" value="Genomic_DNA"/>
</dbReference>
<accession>A0ABV0BP86</accession>
<name>A0ABV0BP86_9SPHI</name>
<dbReference type="SUPFAM" id="SSF69287">
    <property type="entry name" value="Urease metallochaperone UreE, N-terminal domain"/>
    <property type="match status" value="1"/>
</dbReference>
<organism evidence="1 2">
    <name type="scientific">Sphingobacterium kitahiroshimense</name>
    <dbReference type="NCBI Taxonomy" id="470446"/>
    <lineage>
        <taxon>Bacteria</taxon>
        <taxon>Pseudomonadati</taxon>
        <taxon>Bacteroidota</taxon>
        <taxon>Sphingobacteriia</taxon>
        <taxon>Sphingobacteriales</taxon>
        <taxon>Sphingobacteriaceae</taxon>
        <taxon>Sphingobacterium</taxon>
    </lineage>
</organism>
<comment type="caution">
    <text evidence="1">The sequence shown here is derived from an EMBL/GenBank/DDBJ whole genome shotgun (WGS) entry which is preliminary data.</text>
</comment>